<keyword evidence="1" id="KW-0344">Guanine-nucleotide releasing factor</keyword>
<dbReference type="EMBL" id="JMCC02000147">
    <property type="protein sequence ID" value="KIG12157.1"/>
    <property type="molecule type" value="Genomic_DNA"/>
</dbReference>
<evidence type="ECO:0000256" key="1">
    <source>
        <dbReference type="ARBA" id="ARBA00022658"/>
    </source>
</evidence>
<dbReference type="SUPFAM" id="SSF50985">
    <property type="entry name" value="RCC1/BLIP-II"/>
    <property type="match status" value="2"/>
</dbReference>
<feature type="region of interest" description="Disordered" evidence="5">
    <location>
        <begin position="38"/>
        <end position="63"/>
    </location>
</feature>
<evidence type="ECO:0000256" key="4">
    <source>
        <dbReference type="ARBA" id="ARBA00023157"/>
    </source>
</evidence>
<dbReference type="PANTHER" id="PTHR45982">
    <property type="entry name" value="REGULATOR OF CHROMOSOME CONDENSATION"/>
    <property type="match status" value="1"/>
</dbReference>
<keyword evidence="2 6" id="KW-0732">Signal</keyword>
<evidence type="ECO:0000259" key="7">
    <source>
        <dbReference type="Pfam" id="PF25390"/>
    </source>
</evidence>
<dbReference type="AlphaFoldDB" id="A0A0C2CWC3"/>
<feature type="signal peptide" evidence="6">
    <location>
        <begin position="1"/>
        <end position="18"/>
    </location>
</feature>
<name>A0A0C2CWC3_9BACT</name>
<protein>
    <submittedName>
        <fullName evidence="8">Multiple EGF-like-domain protein 3</fullName>
    </submittedName>
</protein>
<dbReference type="GO" id="GO:0005737">
    <property type="term" value="C:cytoplasm"/>
    <property type="evidence" value="ECO:0007669"/>
    <property type="project" value="TreeGrafter"/>
</dbReference>
<dbReference type="GO" id="GO:0005085">
    <property type="term" value="F:guanyl-nucleotide exchange factor activity"/>
    <property type="evidence" value="ECO:0007669"/>
    <property type="project" value="TreeGrafter"/>
</dbReference>
<evidence type="ECO:0000313" key="8">
    <source>
        <dbReference type="EMBL" id="KIG12157.1"/>
    </source>
</evidence>
<dbReference type="InterPro" id="IPR058923">
    <property type="entry name" value="RCC1-like_dom"/>
</dbReference>
<evidence type="ECO:0000256" key="5">
    <source>
        <dbReference type="SAM" id="MobiDB-lite"/>
    </source>
</evidence>
<gene>
    <name evidence="8" type="ORF">DB30_01840</name>
</gene>
<dbReference type="PANTHER" id="PTHR45982:SF1">
    <property type="entry name" value="REGULATOR OF CHROMOSOME CONDENSATION"/>
    <property type="match status" value="1"/>
</dbReference>
<proteinExistence type="predicted"/>
<dbReference type="Pfam" id="PF25390">
    <property type="entry name" value="WD40_RLD"/>
    <property type="match status" value="1"/>
</dbReference>
<keyword evidence="4" id="KW-1015">Disulfide bond</keyword>
<organism evidence="8 9">
    <name type="scientific">Enhygromyxa salina</name>
    <dbReference type="NCBI Taxonomy" id="215803"/>
    <lineage>
        <taxon>Bacteria</taxon>
        <taxon>Pseudomonadati</taxon>
        <taxon>Myxococcota</taxon>
        <taxon>Polyangia</taxon>
        <taxon>Nannocystales</taxon>
        <taxon>Nannocystaceae</taxon>
        <taxon>Enhygromyxa</taxon>
    </lineage>
</organism>
<dbReference type="InterPro" id="IPR000408">
    <property type="entry name" value="Reg_chr_condens"/>
</dbReference>
<evidence type="ECO:0000256" key="3">
    <source>
        <dbReference type="ARBA" id="ARBA00022737"/>
    </source>
</evidence>
<comment type="caution">
    <text evidence="8">The sequence shown here is derived from an EMBL/GenBank/DDBJ whole genome shotgun (WGS) entry which is preliminary data.</text>
</comment>
<accession>A0A0C2CWC3</accession>
<dbReference type="Proteomes" id="UP000031599">
    <property type="component" value="Unassembled WGS sequence"/>
</dbReference>
<keyword evidence="3" id="KW-0677">Repeat</keyword>
<evidence type="ECO:0000256" key="2">
    <source>
        <dbReference type="ARBA" id="ARBA00022729"/>
    </source>
</evidence>
<dbReference type="Gene3D" id="2.130.10.30">
    <property type="entry name" value="Regulator of chromosome condensation 1/beta-lactamase-inhibitor protein II"/>
    <property type="match status" value="2"/>
</dbReference>
<dbReference type="PRINTS" id="PR00633">
    <property type="entry name" value="RCCNDNSATION"/>
</dbReference>
<dbReference type="Pfam" id="PF13948">
    <property type="entry name" value="DUF4215"/>
    <property type="match status" value="2"/>
</dbReference>
<evidence type="ECO:0000313" key="9">
    <source>
        <dbReference type="Proteomes" id="UP000031599"/>
    </source>
</evidence>
<evidence type="ECO:0000256" key="6">
    <source>
        <dbReference type="SAM" id="SignalP"/>
    </source>
</evidence>
<sequence length="721" mass="73658">MAAVSGVTGLCVVSLALAGCGRSDTVLFVDTDYEGTSFSYEDTTDPSTDTTDTDPTDTDTDTSWSECGDGVVDLDEQCDDGNSSNNDACTNSCELNFCGDGFVFEGIEECDTGPDIGPNDACVPGCQINVCGDGFWGPGEQCDDGNPFDGDGCNSDCTTGQCGNGIVDPGEDCEDGNLSNTDDCLNTCVWAECSDGFVREGVEDCDDGAFNAPEADCTPACLDNTCGDGFQHAVNEECDPGMDNIGPGMSCLNGCVLNGCGDGDQGPGEQCDDGNADNTDSCPITCELAVCGDGFVWADNEDCDDQNANDDDACHNDCSSTQIIQVAAGGNHTCGLLDHGKLLCWGNGDDGRTGYGNEDNLGDDEPASSAGFVSLAGPISSVVAGISHSCVGYAGGQVRCFGRAGDGQLGYGNVNVIGDDELPSSVGFVDLGGPAAILATEGGSFHTCAVLGNGSVVCWGRESEGRLGYALGNLNEDVGDDETPAEHVAMFGPVMVGGTVTQLVLGFAHTCALLNDGTVRCWGEANNGQLGYGNANDIGDDETPASAGPVPIGGLVTQLAGGWYHNCAILDTNQVKCWGKGNEGRLGYGNVAWVGLSNVPSAVGFVDVGGTPVKLEAGTAHTCALLDDGTIRCWGWGARGQLGYGNVTNIGDNEPASSGGPVEIGGLAIDIAADGYTTCATREDGRILCWGDGGQGRLGYGNENFVGDDEFPASVGVVPLF</sequence>
<feature type="chain" id="PRO_5002147006" evidence="6">
    <location>
        <begin position="19"/>
        <end position="721"/>
    </location>
</feature>
<dbReference type="InterPro" id="IPR009091">
    <property type="entry name" value="RCC1/BLIP-II"/>
</dbReference>
<dbReference type="NCBIfam" id="TIGR02232">
    <property type="entry name" value="myxo_disulf_rpt"/>
    <property type="match status" value="3"/>
</dbReference>
<feature type="compositionally biased region" description="Acidic residues" evidence="5">
    <location>
        <begin position="51"/>
        <end position="60"/>
    </location>
</feature>
<dbReference type="PROSITE" id="PS50012">
    <property type="entry name" value="RCC1_3"/>
    <property type="match status" value="6"/>
</dbReference>
<reference evidence="8 9" key="1">
    <citation type="submission" date="2014-12" db="EMBL/GenBank/DDBJ databases">
        <title>Genome assembly of Enhygromyxa salina DSM 15201.</title>
        <authorList>
            <person name="Sharma G."/>
            <person name="Subramanian S."/>
        </authorList>
    </citation>
    <scope>NUCLEOTIDE SEQUENCE [LARGE SCALE GENOMIC DNA]</scope>
    <source>
        <strain evidence="8 9">DSM 15201</strain>
    </source>
</reference>
<dbReference type="InterPro" id="IPR051553">
    <property type="entry name" value="Ran_GTPase-activating"/>
</dbReference>
<dbReference type="InterPro" id="IPR011936">
    <property type="entry name" value="Myxo_disulph_rpt"/>
</dbReference>
<feature type="domain" description="RCC1-like" evidence="7">
    <location>
        <begin position="316"/>
        <end position="648"/>
    </location>
</feature>